<feature type="compositionally biased region" description="Polar residues" evidence="1">
    <location>
        <begin position="140"/>
        <end position="161"/>
    </location>
</feature>
<feature type="region of interest" description="Disordered" evidence="1">
    <location>
        <begin position="351"/>
        <end position="383"/>
    </location>
</feature>
<dbReference type="InterPro" id="IPR025645">
    <property type="entry name" value="DUF4349"/>
</dbReference>
<evidence type="ECO:0000313" key="4">
    <source>
        <dbReference type="EMBL" id="MBF8456602.1"/>
    </source>
</evidence>
<dbReference type="Proteomes" id="UP000660070">
    <property type="component" value="Unassembled WGS sequence"/>
</dbReference>
<dbReference type="Pfam" id="PF14257">
    <property type="entry name" value="DUF4349"/>
    <property type="match status" value="1"/>
</dbReference>
<keyword evidence="2" id="KW-0812">Transmembrane</keyword>
<feature type="domain" description="DUF4349" evidence="3">
    <location>
        <begin position="173"/>
        <end position="267"/>
    </location>
</feature>
<feature type="compositionally biased region" description="Basic and acidic residues" evidence="1">
    <location>
        <begin position="353"/>
        <end position="372"/>
    </location>
</feature>
<name>A0ABS0FAA8_9FLAO</name>
<keyword evidence="2" id="KW-0472">Membrane</keyword>
<evidence type="ECO:0000256" key="2">
    <source>
        <dbReference type="SAM" id="Phobius"/>
    </source>
</evidence>
<keyword evidence="5" id="KW-1185">Reference proteome</keyword>
<dbReference type="PROSITE" id="PS51257">
    <property type="entry name" value="PROKAR_LIPOPROTEIN"/>
    <property type="match status" value="1"/>
</dbReference>
<feature type="region of interest" description="Disordered" evidence="1">
    <location>
        <begin position="136"/>
        <end position="161"/>
    </location>
</feature>
<dbReference type="EMBL" id="JADPVI010000001">
    <property type="protein sequence ID" value="MBF8456602.1"/>
    <property type="molecule type" value="Genomic_DNA"/>
</dbReference>
<organism evidence="4 5">
    <name type="scientific">Kaistella gelatinilytica</name>
    <dbReference type="NCBI Taxonomy" id="2787636"/>
    <lineage>
        <taxon>Bacteria</taxon>
        <taxon>Pseudomonadati</taxon>
        <taxon>Bacteroidota</taxon>
        <taxon>Flavobacteriia</taxon>
        <taxon>Flavobacteriales</taxon>
        <taxon>Weeksellaceae</taxon>
        <taxon>Chryseobacterium group</taxon>
        <taxon>Kaistella</taxon>
    </lineage>
</organism>
<proteinExistence type="predicted"/>
<evidence type="ECO:0000313" key="5">
    <source>
        <dbReference type="Proteomes" id="UP000660070"/>
    </source>
</evidence>
<dbReference type="RefSeq" id="WP_196079107.1">
    <property type="nucleotide sequence ID" value="NZ_JADPVI010000001.1"/>
</dbReference>
<accession>A0ABS0FAA8</accession>
<sequence>MKKIFLGLFISGALISCDKSTIQQTTDSIKHADSLFTKANDGLKTLDSISKTINDSDGIANRVILPEIQRQKKSIDSTIKSGGWKIDSINKEIEKITKHVVVGTDVAKTLDSANDALNSGESPIKVLTRTADKILKQTKRQTQPSNPSPNNGAKSPDQNNTVVIPPIVEKNPLVKTAKIEIEVEDLQTSNALLKQKIRENNADLVTENLSAKEGYQREYVTVKVPLQNFDQLVGNVSSQIGNLKTKEVESEGIDYVSGQMCDVEITLVQNEKLGGNALSKDESAKNPDSFGSKSSNAFMDGFKVLGTVMIAILPFWPLFLIAGLVWYFIRRNKRKAAEKAFENNKNIVQPKTISEEKAVENEPEISEVKTDEPTDYSKYLPKN</sequence>
<comment type="caution">
    <text evidence="4">The sequence shown here is derived from an EMBL/GenBank/DDBJ whole genome shotgun (WGS) entry which is preliminary data.</text>
</comment>
<reference evidence="4 5" key="1">
    <citation type="submission" date="2020-11" db="EMBL/GenBank/DDBJ databases">
        <title>Kaistella gelatinilytica sp. nov., a flavobacterium isolated from Antarctic Soil.</title>
        <authorList>
            <person name="Li J."/>
        </authorList>
    </citation>
    <scope>NUCLEOTIDE SEQUENCE [LARGE SCALE GENOMIC DNA]</scope>
    <source>
        <strain evidence="4 5">G5-32</strain>
    </source>
</reference>
<evidence type="ECO:0000256" key="1">
    <source>
        <dbReference type="SAM" id="MobiDB-lite"/>
    </source>
</evidence>
<evidence type="ECO:0000259" key="3">
    <source>
        <dbReference type="Pfam" id="PF14257"/>
    </source>
</evidence>
<protein>
    <submittedName>
        <fullName evidence="4">DUF4349 domain-containing protein</fullName>
    </submittedName>
</protein>
<feature type="transmembrane region" description="Helical" evidence="2">
    <location>
        <begin position="304"/>
        <end position="329"/>
    </location>
</feature>
<keyword evidence="2" id="KW-1133">Transmembrane helix</keyword>
<gene>
    <name evidence="4" type="ORF">IV494_05345</name>
</gene>